<keyword evidence="3" id="KW-1185">Reference proteome</keyword>
<evidence type="ECO:0000313" key="3">
    <source>
        <dbReference type="Proteomes" id="UP001141327"/>
    </source>
</evidence>
<sequence>MRILFGSDFHGTIFQIVSFFNAVRYIRADLVLLGGDYLPRRGHGKRAILILGNADFAALIPAFREELAKISRPDRPIRLLINERVVLPSAHPGPTCPDLEITGMSYVPMMGHHLKDWQALDLPTTDVDIPTSEYPPPNTTFEAVTQRHAVVAPPSSRRGPPAVFTAADLDGGVVSVREGSQYQIVGVTRYREACLAQGRVIESTLAAIFKSPVEGAPPSAAAPLRLWVSHAPARGLLDFSRHGGPVGSVALRRAIPAHKPHMLFTGHIHEAVAFADRTLARVGWTSDPDSPPPAGPAATLGDLAVLSADGYLLEGCPPAETPAEATGEWPAATFCYSSGNRNGEGQPLVCVLVDTARPERPHLVVVSPRTRSQAQPQPAAPPRPAAN</sequence>
<dbReference type="Proteomes" id="UP001141327">
    <property type="component" value="Unassembled WGS sequence"/>
</dbReference>
<dbReference type="Gene3D" id="3.60.21.10">
    <property type="match status" value="1"/>
</dbReference>
<evidence type="ECO:0000313" key="2">
    <source>
        <dbReference type="EMBL" id="KAJ4462450.1"/>
    </source>
</evidence>
<proteinExistence type="predicted"/>
<dbReference type="EMBL" id="JAPMOS010000003">
    <property type="protein sequence ID" value="KAJ4462450.1"/>
    <property type="molecule type" value="Genomic_DNA"/>
</dbReference>
<name>A0ABQ8V057_9EUKA</name>
<comment type="caution">
    <text evidence="2">The sequence shown here is derived from an EMBL/GenBank/DDBJ whole genome shotgun (WGS) entry which is preliminary data.</text>
</comment>
<feature type="compositionally biased region" description="Pro residues" evidence="1">
    <location>
        <begin position="378"/>
        <end position="387"/>
    </location>
</feature>
<evidence type="ECO:0000256" key="1">
    <source>
        <dbReference type="SAM" id="MobiDB-lite"/>
    </source>
</evidence>
<dbReference type="InterPro" id="IPR029052">
    <property type="entry name" value="Metallo-depent_PP-like"/>
</dbReference>
<reference evidence="2" key="1">
    <citation type="journal article" date="2022" name="bioRxiv">
        <title>Genomics of Preaxostyla Flagellates Illuminates Evolutionary Transitions and the Path Towards Mitochondrial Loss.</title>
        <authorList>
            <person name="Novak L.V.F."/>
            <person name="Treitli S.C."/>
            <person name="Pyrih J."/>
            <person name="Halakuc P."/>
            <person name="Pipaliya S.V."/>
            <person name="Vacek V."/>
            <person name="Brzon O."/>
            <person name="Soukal P."/>
            <person name="Eme L."/>
            <person name="Dacks J.B."/>
            <person name="Karnkowska A."/>
            <person name="Elias M."/>
            <person name="Hampl V."/>
        </authorList>
    </citation>
    <scope>NUCLEOTIDE SEQUENCE</scope>
    <source>
        <strain evidence="2">RCP-MX</strain>
    </source>
</reference>
<organism evidence="2 3">
    <name type="scientific">Paratrimastix pyriformis</name>
    <dbReference type="NCBI Taxonomy" id="342808"/>
    <lineage>
        <taxon>Eukaryota</taxon>
        <taxon>Metamonada</taxon>
        <taxon>Preaxostyla</taxon>
        <taxon>Paratrimastigidae</taxon>
        <taxon>Paratrimastix</taxon>
    </lineage>
</organism>
<accession>A0ABQ8V057</accession>
<dbReference type="SUPFAM" id="SSF56300">
    <property type="entry name" value="Metallo-dependent phosphatases"/>
    <property type="match status" value="1"/>
</dbReference>
<protein>
    <recommendedName>
        <fullName evidence="4">Calcineurin-like phosphoesterase domain-containing protein</fullName>
    </recommendedName>
</protein>
<evidence type="ECO:0008006" key="4">
    <source>
        <dbReference type="Google" id="ProtNLM"/>
    </source>
</evidence>
<gene>
    <name evidence="2" type="ORF">PAPYR_1092</name>
</gene>
<feature type="region of interest" description="Disordered" evidence="1">
    <location>
        <begin position="366"/>
        <end position="387"/>
    </location>
</feature>